<keyword evidence="2" id="KW-1185">Reference proteome</keyword>
<evidence type="ECO:0000313" key="2">
    <source>
        <dbReference type="Proteomes" id="UP000245202"/>
    </source>
</evidence>
<dbReference type="AlphaFoldDB" id="A0A2R5F3C9"/>
<name>A0A2R5F3C9_9BACL</name>
<dbReference type="Proteomes" id="UP000245202">
    <property type="component" value="Unassembled WGS sequence"/>
</dbReference>
<protein>
    <submittedName>
        <fullName evidence="1">Uncharacterized protein</fullName>
    </submittedName>
</protein>
<proteinExistence type="predicted"/>
<gene>
    <name evidence="1" type="ORF">PAT3040_05693</name>
</gene>
<accession>A0A2R5F3C9</accession>
<dbReference type="EMBL" id="BDQX01000362">
    <property type="protein sequence ID" value="GBG10923.1"/>
    <property type="molecule type" value="Genomic_DNA"/>
</dbReference>
<reference evidence="1 2" key="1">
    <citation type="submission" date="2017-08" db="EMBL/GenBank/DDBJ databases">
        <title>Substantial Increase in Enzyme Production by Combined Drug-Resistance Mutations in Paenibacillus agaridevorans.</title>
        <authorList>
            <person name="Tanaka Y."/>
            <person name="Funane K."/>
            <person name="Hosaka T."/>
            <person name="Shiwa Y."/>
            <person name="Fujita N."/>
            <person name="Miyazaki T."/>
            <person name="Yoshikawa H."/>
            <person name="Murakami K."/>
            <person name="Kasahara K."/>
            <person name="Inaoka T."/>
            <person name="Hiraga Y."/>
            <person name="Ochi K."/>
        </authorList>
    </citation>
    <scope>NUCLEOTIDE SEQUENCE [LARGE SCALE GENOMIC DNA]</scope>
    <source>
        <strain evidence="1 2">T-3040</strain>
    </source>
</reference>
<comment type="caution">
    <text evidence="1">The sequence shown here is derived from an EMBL/GenBank/DDBJ whole genome shotgun (WGS) entry which is preliminary data.</text>
</comment>
<sequence>MIGKAAPHELPLEVGFAFGGRAVADHVRAAHDHDLRSPNFHPGFDVIRPNAKFAPDPVHLRSKHGLLDRRIIARSCKQQGDKRYEYDKNQTFGSKRHLIHSNHPPSESASEISIIVKPFNLSCRVINRSLRNTLSAIVVFILTLEASDMNSG</sequence>
<organism evidence="1 2">
    <name type="scientific">Paenibacillus agaridevorans</name>
    <dbReference type="NCBI Taxonomy" id="171404"/>
    <lineage>
        <taxon>Bacteria</taxon>
        <taxon>Bacillati</taxon>
        <taxon>Bacillota</taxon>
        <taxon>Bacilli</taxon>
        <taxon>Bacillales</taxon>
        <taxon>Paenibacillaceae</taxon>
        <taxon>Paenibacillus</taxon>
    </lineage>
</organism>
<evidence type="ECO:0000313" key="1">
    <source>
        <dbReference type="EMBL" id="GBG10923.1"/>
    </source>
</evidence>